<keyword evidence="1" id="KW-0472">Membrane</keyword>
<keyword evidence="1" id="KW-0812">Transmembrane</keyword>
<gene>
    <name evidence="2" type="ORF">ACH5RR_016003</name>
</gene>
<feature type="transmembrane region" description="Helical" evidence="1">
    <location>
        <begin position="25"/>
        <end position="46"/>
    </location>
</feature>
<sequence length="122" mass="13733">MALVNSQVCQSICDTNGVSLYRLTYLFHLSGSLAVYIVIANWVLIFSPISTSRLQINQLQDVIMRYCSKVFGWTWPRIVTLPCQLEFCLNVEDPSTELMETDSACEALKILDLIMPLGQAVL</sequence>
<dbReference type="EMBL" id="JBJUIK010000007">
    <property type="protein sequence ID" value="KAL3523169.1"/>
    <property type="molecule type" value="Genomic_DNA"/>
</dbReference>
<dbReference type="Proteomes" id="UP001630127">
    <property type="component" value="Unassembled WGS sequence"/>
</dbReference>
<keyword evidence="3" id="KW-1185">Reference proteome</keyword>
<evidence type="ECO:0000256" key="1">
    <source>
        <dbReference type="SAM" id="Phobius"/>
    </source>
</evidence>
<comment type="caution">
    <text evidence="2">The sequence shown here is derived from an EMBL/GenBank/DDBJ whole genome shotgun (WGS) entry which is preliminary data.</text>
</comment>
<keyword evidence="1" id="KW-1133">Transmembrane helix</keyword>
<organism evidence="2 3">
    <name type="scientific">Cinchona calisaya</name>
    <dbReference type="NCBI Taxonomy" id="153742"/>
    <lineage>
        <taxon>Eukaryota</taxon>
        <taxon>Viridiplantae</taxon>
        <taxon>Streptophyta</taxon>
        <taxon>Embryophyta</taxon>
        <taxon>Tracheophyta</taxon>
        <taxon>Spermatophyta</taxon>
        <taxon>Magnoliopsida</taxon>
        <taxon>eudicotyledons</taxon>
        <taxon>Gunneridae</taxon>
        <taxon>Pentapetalae</taxon>
        <taxon>asterids</taxon>
        <taxon>lamiids</taxon>
        <taxon>Gentianales</taxon>
        <taxon>Rubiaceae</taxon>
        <taxon>Cinchonoideae</taxon>
        <taxon>Cinchoneae</taxon>
        <taxon>Cinchona</taxon>
    </lineage>
</organism>
<name>A0ABD2ZUS7_9GENT</name>
<dbReference type="AlphaFoldDB" id="A0ABD2ZUS7"/>
<protein>
    <submittedName>
        <fullName evidence="2">Uncharacterized protein</fullName>
    </submittedName>
</protein>
<proteinExistence type="predicted"/>
<evidence type="ECO:0000313" key="3">
    <source>
        <dbReference type="Proteomes" id="UP001630127"/>
    </source>
</evidence>
<accession>A0ABD2ZUS7</accession>
<reference evidence="2 3" key="1">
    <citation type="submission" date="2024-11" db="EMBL/GenBank/DDBJ databases">
        <title>A near-complete genome assembly of Cinchona calisaya.</title>
        <authorList>
            <person name="Lian D.C."/>
            <person name="Zhao X.W."/>
            <person name="Wei L."/>
        </authorList>
    </citation>
    <scope>NUCLEOTIDE SEQUENCE [LARGE SCALE GENOMIC DNA]</scope>
    <source>
        <tissue evidence="2">Nenye</tissue>
    </source>
</reference>
<evidence type="ECO:0000313" key="2">
    <source>
        <dbReference type="EMBL" id="KAL3523169.1"/>
    </source>
</evidence>